<evidence type="ECO:0000259" key="8">
    <source>
        <dbReference type="PROSITE" id="PS50850"/>
    </source>
</evidence>
<feature type="domain" description="Major facilitator superfamily (MFS) profile" evidence="8">
    <location>
        <begin position="60"/>
        <end position="523"/>
    </location>
</feature>
<dbReference type="Gene3D" id="1.20.1250.20">
    <property type="entry name" value="MFS general substrate transporter like domains"/>
    <property type="match status" value="1"/>
</dbReference>
<keyword evidence="10" id="KW-1185">Reference proteome</keyword>
<proteinExistence type="predicted"/>
<dbReference type="InterPro" id="IPR036259">
    <property type="entry name" value="MFS_trans_sf"/>
</dbReference>
<feature type="transmembrane region" description="Helical" evidence="6">
    <location>
        <begin position="323"/>
        <end position="342"/>
    </location>
</feature>
<feature type="transmembrane region" description="Helical" evidence="6">
    <location>
        <begin position="495"/>
        <end position="518"/>
    </location>
</feature>
<dbReference type="InterPro" id="IPR020846">
    <property type="entry name" value="MFS_dom"/>
</dbReference>
<dbReference type="GO" id="GO:0016020">
    <property type="term" value="C:membrane"/>
    <property type="evidence" value="ECO:0007669"/>
    <property type="project" value="UniProtKB-SubCell"/>
</dbReference>
<keyword evidence="2 6" id="KW-0812">Transmembrane</keyword>
<reference evidence="10" key="1">
    <citation type="journal article" date="2017" name="Nat. Microbiol.">
        <title>Global analysis of biosynthetic gene clusters reveals vast potential of secondary metabolite production in Penicillium species.</title>
        <authorList>
            <person name="Nielsen J.C."/>
            <person name="Grijseels S."/>
            <person name="Prigent S."/>
            <person name="Ji B."/>
            <person name="Dainat J."/>
            <person name="Nielsen K.F."/>
            <person name="Frisvad J.C."/>
            <person name="Workman M."/>
            <person name="Nielsen J."/>
        </authorList>
    </citation>
    <scope>NUCLEOTIDE SEQUENCE [LARGE SCALE GENOMIC DNA]</scope>
    <source>
        <strain evidence="10">IBT 4502</strain>
    </source>
</reference>
<feature type="transmembrane region" description="Helical" evidence="6">
    <location>
        <begin position="362"/>
        <end position="391"/>
    </location>
</feature>
<feature type="transmembrane region" description="Helical" evidence="6">
    <location>
        <begin position="253"/>
        <end position="274"/>
    </location>
</feature>
<comment type="caution">
    <text evidence="9">The sequence shown here is derived from an EMBL/GenBank/DDBJ whole genome shotgun (WGS) entry which is preliminary data.</text>
</comment>
<evidence type="ECO:0000256" key="6">
    <source>
        <dbReference type="SAM" id="Phobius"/>
    </source>
</evidence>
<evidence type="ECO:0000256" key="3">
    <source>
        <dbReference type="ARBA" id="ARBA00022989"/>
    </source>
</evidence>
<evidence type="ECO:0000313" key="10">
    <source>
        <dbReference type="Proteomes" id="UP000191408"/>
    </source>
</evidence>
<keyword evidence="7" id="KW-0732">Signal</keyword>
<evidence type="ECO:0000256" key="1">
    <source>
        <dbReference type="ARBA" id="ARBA00004141"/>
    </source>
</evidence>
<dbReference type="GO" id="GO:0022857">
    <property type="term" value="F:transmembrane transporter activity"/>
    <property type="evidence" value="ECO:0007669"/>
    <property type="project" value="InterPro"/>
</dbReference>
<feature type="transmembrane region" description="Helical" evidence="6">
    <location>
        <begin position="159"/>
        <end position="183"/>
    </location>
</feature>
<keyword evidence="3 6" id="KW-1133">Transmembrane helix</keyword>
<sequence>MVSIIFLIFPWMSRGLHLLRTPFTMTDTLVDTMTVDSVTGETAPLLGSHTTKPSQHPKKLLISIVCAIFLLSADFGFFMSTAPQMAVYEEIICRNYQATLRGAGNDTLIPPEANPCKSEAVQGELALVIGYQNTFDVVPGLVLSLPYGVMSDRWGRRPLLYLGMLGILLGEIWIRIVCLWSTVIPLRMVWLSAAFKIIGGGDQVLTAIAMVIVADVFTEDERATALFRLQSCVQIAEILATPLSAYLMTFGPMVPYTLSIGIIILGSIPALFLPETLKHPKQKRVNQEAEQDSESEESQPPRKQTVLQEVTRQAREFAQSTRFIWTDTNICLMVFVMFVTVMTRQSTNLLLQYVSKKFDWSISRASLLISLRGIFSLVTYLVIMPILSLLATKHLNLRGKRSDHFMSKGSGVLSIIGFAIISIAPTPAILIGGQVILSIGSAFMITTRSLATSLVQIDHAGTLYSAIAIAQSVGTLISGPLFANLFRLGMHLGSVWMGLPFFQASLFFAVAVAAVWHIRLGPSPRANDEEQDPLLS</sequence>
<comment type="subcellular location">
    <subcellularLocation>
        <location evidence="1">Membrane</location>
        <topology evidence="1">Multi-pass membrane protein</topology>
    </subcellularLocation>
</comment>
<dbReference type="OrthoDB" id="194139at2759"/>
<evidence type="ECO:0000256" key="2">
    <source>
        <dbReference type="ARBA" id="ARBA00022692"/>
    </source>
</evidence>
<feature type="region of interest" description="Disordered" evidence="5">
    <location>
        <begin position="283"/>
        <end position="305"/>
    </location>
</feature>
<dbReference type="AlphaFoldDB" id="A0A1V6NDP8"/>
<organism evidence="9 10">
    <name type="scientific">Penicillium polonicum</name>
    <dbReference type="NCBI Taxonomy" id="60169"/>
    <lineage>
        <taxon>Eukaryota</taxon>
        <taxon>Fungi</taxon>
        <taxon>Dikarya</taxon>
        <taxon>Ascomycota</taxon>
        <taxon>Pezizomycotina</taxon>
        <taxon>Eurotiomycetes</taxon>
        <taxon>Eurotiomycetidae</taxon>
        <taxon>Eurotiales</taxon>
        <taxon>Aspergillaceae</taxon>
        <taxon>Penicillium</taxon>
    </lineage>
</organism>
<protein>
    <recommendedName>
        <fullName evidence="8">Major facilitator superfamily (MFS) profile domain-containing protein</fullName>
    </recommendedName>
</protein>
<accession>A0A1V6NDP8</accession>
<dbReference type="Pfam" id="PF07690">
    <property type="entry name" value="MFS_1"/>
    <property type="match status" value="1"/>
</dbReference>
<dbReference type="InterPro" id="IPR011701">
    <property type="entry name" value="MFS"/>
</dbReference>
<feature type="transmembrane region" description="Helical" evidence="6">
    <location>
        <begin position="463"/>
        <end position="483"/>
    </location>
</feature>
<dbReference type="PANTHER" id="PTHR23507:SF1">
    <property type="entry name" value="FI18259P1-RELATED"/>
    <property type="match status" value="1"/>
</dbReference>
<dbReference type="EMBL" id="MDYM01000011">
    <property type="protein sequence ID" value="OQD62702.1"/>
    <property type="molecule type" value="Genomic_DNA"/>
</dbReference>
<dbReference type="SUPFAM" id="SSF103473">
    <property type="entry name" value="MFS general substrate transporter"/>
    <property type="match status" value="1"/>
</dbReference>
<feature type="chain" id="PRO_5012799698" description="Major facilitator superfamily (MFS) profile domain-containing protein" evidence="7">
    <location>
        <begin position="16"/>
        <end position="536"/>
    </location>
</feature>
<gene>
    <name evidence="9" type="ORF">PENPOL_c011G05642</name>
</gene>
<dbReference type="Proteomes" id="UP000191408">
    <property type="component" value="Unassembled WGS sequence"/>
</dbReference>
<dbReference type="PROSITE" id="PS50850">
    <property type="entry name" value="MFS"/>
    <property type="match status" value="1"/>
</dbReference>
<feature type="transmembrane region" description="Helical" evidence="6">
    <location>
        <begin position="189"/>
        <end position="213"/>
    </location>
</feature>
<dbReference type="PANTHER" id="PTHR23507">
    <property type="entry name" value="ZGC:174356"/>
    <property type="match status" value="1"/>
</dbReference>
<feature type="transmembrane region" description="Helical" evidence="6">
    <location>
        <begin position="60"/>
        <end position="79"/>
    </location>
</feature>
<feature type="signal peptide" evidence="7">
    <location>
        <begin position="1"/>
        <end position="15"/>
    </location>
</feature>
<feature type="transmembrane region" description="Helical" evidence="6">
    <location>
        <begin position="412"/>
        <end position="443"/>
    </location>
</feature>
<keyword evidence="4 6" id="KW-0472">Membrane</keyword>
<name>A0A1V6NDP8_PENPO</name>
<evidence type="ECO:0000313" key="9">
    <source>
        <dbReference type="EMBL" id="OQD62702.1"/>
    </source>
</evidence>
<evidence type="ECO:0000256" key="4">
    <source>
        <dbReference type="ARBA" id="ARBA00023136"/>
    </source>
</evidence>
<evidence type="ECO:0000256" key="7">
    <source>
        <dbReference type="SAM" id="SignalP"/>
    </source>
</evidence>
<evidence type="ECO:0000256" key="5">
    <source>
        <dbReference type="SAM" id="MobiDB-lite"/>
    </source>
</evidence>